<dbReference type="HAMAP" id="MF_01658">
    <property type="entry name" value="COQ7"/>
    <property type="match status" value="1"/>
</dbReference>
<dbReference type="AlphaFoldDB" id="A0AAW7X743"/>
<keyword evidence="1" id="KW-0479">Metal-binding</keyword>
<accession>A0AAW7X743</accession>
<keyword evidence="1" id="KW-0560">Oxidoreductase</keyword>
<comment type="pathway">
    <text evidence="1">Cofactor biosynthesis; ubiquinone biosynthesis.</text>
</comment>
<dbReference type="Pfam" id="PF03232">
    <property type="entry name" value="COQ7"/>
    <property type="match status" value="1"/>
</dbReference>
<dbReference type="GO" id="GO:0008682">
    <property type="term" value="F:3-demethoxyubiquinol 3-hydroxylase activity"/>
    <property type="evidence" value="ECO:0007669"/>
    <property type="project" value="UniProtKB-EC"/>
</dbReference>
<comment type="function">
    <text evidence="1">Catalyzes the hydroxylation of 2-nonaprenyl-3-methyl-6-methoxy-1,4-benzoquinol during ubiquinone biosynthesis.</text>
</comment>
<comment type="similarity">
    <text evidence="1">Belongs to the COQ7 family.</text>
</comment>
<protein>
    <recommendedName>
        <fullName evidence="1">3-demethoxyubiquinol 3-hydroxylase</fullName>
        <shortName evidence="1">DMQ hydroxylase</shortName>
        <ecNumber evidence="1">1.14.99.60</ecNumber>
    </recommendedName>
    <alternativeName>
        <fullName evidence="1">2-nonaprenyl-3-methyl-6-methoxy-1,4-benzoquinol hydroxylase</fullName>
    </alternativeName>
</protein>
<feature type="binding site" evidence="1">
    <location>
        <position position="179"/>
    </location>
    <ligand>
        <name>Fe cation</name>
        <dbReference type="ChEBI" id="CHEBI:24875"/>
        <label>1</label>
    </ligand>
</feature>
<feature type="binding site" evidence="1">
    <location>
        <position position="179"/>
    </location>
    <ligand>
        <name>Fe cation</name>
        <dbReference type="ChEBI" id="CHEBI:24875"/>
        <label>2</label>
    </ligand>
</feature>
<sequence>MTHAAASRNLSFIDKLVGEVDKALRALSPDTKPHSRPSPKAESGELSDAEKRLSASLMRVNHTGEVCAQALYQGQALTAKLPEIRQEMNNAADEEQDHLAWCEERVKALGSHTSFLNPVWYTLSFSIGAAAGLISDKVSLGFVAATEDQVCKHLQEHLARLPQQDAASRVIVEQMLIDEAKHAQTALAAGGYNFPKPVKMGMTVMSKVMTETSFHI</sequence>
<feature type="binding site" evidence="1">
    <location>
        <position position="147"/>
    </location>
    <ligand>
        <name>Fe cation</name>
        <dbReference type="ChEBI" id="CHEBI:24875"/>
        <label>2</label>
    </ligand>
</feature>
<dbReference type="NCBIfam" id="NF033656">
    <property type="entry name" value="DMQ_monoox_COQ7"/>
    <property type="match status" value="1"/>
</dbReference>
<dbReference type="EMBL" id="JAUOPB010000008">
    <property type="protein sequence ID" value="MDO6423110.1"/>
    <property type="molecule type" value="Genomic_DNA"/>
</dbReference>
<comment type="caution">
    <text evidence="3">The sequence shown here is derived from an EMBL/GenBank/DDBJ whole genome shotgun (WGS) entry which is preliminary data.</text>
</comment>
<keyword evidence="1" id="KW-0472">Membrane</keyword>
<feature type="binding site" evidence="1">
    <location>
        <position position="65"/>
    </location>
    <ligand>
        <name>Fe cation</name>
        <dbReference type="ChEBI" id="CHEBI:24875"/>
        <label>1</label>
    </ligand>
</feature>
<proteinExistence type="inferred from homology"/>
<dbReference type="PANTHER" id="PTHR11237">
    <property type="entry name" value="COENZYME Q10 BIOSYNTHESIS PROTEIN 7"/>
    <property type="match status" value="1"/>
</dbReference>
<dbReference type="InterPro" id="IPR011566">
    <property type="entry name" value="Ubq_synth_Coq7"/>
</dbReference>
<evidence type="ECO:0000256" key="2">
    <source>
        <dbReference type="SAM" id="MobiDB-lite"/>
    </source>
</evidence>
<comment type="subcellular location">
    <subcellularLocation>
        <location evidence="1">Cell membrane</location>
        <topology evidence="1">Peripheral membrane protein</topology>
    </subcellularLocation>
</comment>
<keyword evidence="1" id="KW-0831">Ubiquinone biosynthesis</keyword>
<dbReference type="GO" id="GO:0005886">
    <property type="term" value="C:plasma membrane"/>
    <property type="evidence" value="ECO:0007669"/>
    <property type="project" value="UniProtKB-SubCell"/>
</dbReference>
<dbReference type="Proteomes" id="UP001169760">
    <property type="component" value="Unassembled WGS sequence"/>
</dbReference>
<keyword evidence="1" id="KW-1003">Cell membrane</keyword>
<keyword evidence="1" id="KW-0408">Iron</keyword>
<keyword evidence="1 3" id="KW-0503">Monooxygenase</keyword>
<feature type="binding site" evidence="1">
    <location>
        <position position="95"/>
    </location>
    <ligand>
        <name>Fe cation</name>
        <dbReference type="ChEBI" id="CHEBI:24875"/>
        <label>2</label>
    </ligand>
</feature>
<dbReference type="RefSeq" id="WP_216063346.1">
    <property type="nucleotide sequence ID" value="NZ_CP123764.1"/>
</dbReference>
<dbReference type="CDD" id="cd01042">
    <property type="entry name" value="DMQH"/>
    <property type="match status" value="1"/>
</dbReference>
<evidence type="ECO:0000313" key="3">
    <source>
        <dbReference type="EMBL" id="MDO6423110.1"/>
    </source>
</evidence>
<dbReference type="EC" id="1.14.99.60" evidence="1"/>
<feature type="region of interest" description="Disordered" evidence="2">
    <location>
        <begin position="25"/>
        <end position="48"/>
    </location>
</feature>
<feature type="binding site" evidence="1">
    <location>
        <position position="98"/>
    </location>
    <ligand>
        <name>Fe cation</name>
        <dbReference type="ChEBI" id="CHEBI:24875"/>
        <label>1</label>
    </ligand>
</feature>
<dbReference type="GO" id="GO:0046872">
    <property type="term" value="F:metal ion binding"/>
    <property type="evidence" value="ECO:0007669"/>
    <property type="project" value="UniProtKB-KW"/>
</dbReference>
<comment type="cofactor">
    <cofactor evidence="1">
        <name>Fe cation</name>
        <dbReference type="ChEBI" id="CHEBI:24875"/>
    </cofactor>
    <text evidence="1">Binds 2 iron ions per subunit.</text>
</comment>
<reference evidence="3" key="1">
    <citation type="submission" date="2023-07" db="EMBL/GenBank/DDBJ databases">
        <title>Genome content predicts the carbon catabolic preferences of heterotrophic bacteria.</title>
        <authorList>
            <person name="Gralka M."/>
        </authorList>
    </citation>
    <scope>NUCLEOTIDE SEQUENCE</scope>
    <source>
        <strain evidence="3">I3M17_2</strain>
    </source>
</reference>
<evidence type="ECO:0000256" key="1">
    <source>
        <dbReference type="HAMAP-Rule" id="MF_01658"/>
    </source>
</evidence>
<comment type="catalytic activity">
    <reaction evidence="1">
        <text>a 5-methoxy-2-methyl-3-(all-trans-polyprenyl)benzene-1,4-diol + AH2 + O2 = a 3-demethylubiquinol + A + H2O</text>
        <dbReference type="Rhea" id="RHEA:50908"/>
        <dbReference type="Rhea" id="RHEA-COMP:10859"/>
        <dbReference type="Rhea" id="RHEA-COMP:10914"/>
        <dbReference type="ChEBI" id="CHEBI:13193"/>
        <dbReference type="ChEBI" id="CHEBI:15377"/>
        <dbReference type="ChEBI" id="CHEBI:15379"/>
        <dbReference type="ChEBI" id="CHEBI:17499"/>
        <dbReference type="ChEBI" id="CHEBI:84167"/>
        <dbReference type="ChEBI" id="CHEBI:84422"/>
        <dbReference type="EC" id="1.14.99.60"/>
    </reaction>
</comment>
<dbReference type="InterPro" id="IPR047809">
    <property type="entry name" value="COQ7_proteobact"/>
</dbReference>
<feature type="binding site" evidence="1">
    <location>
        <position position="182"/>
    </location>
    <ligand>
        <name>Fe cation</name>
        <dbReference type="ChEBI" id="CHEBI:24875"/>
        <label>2</label>
    </ligand>
</feature>
<feature type="binding site" evidence="1">
    <location>
        <position position="95"/>
    </location>
    <ligand>
        <name>Fe cation</name>
        <dbReference type="ChEBI" id="CHEBI:24875"/>
        <label>1</label>
    </ligand>
</feature>
<organism evidence="3 4">
    <name type="scientific">Saccharophagus degradans</name>
    <dbReference type="NCBI Taxonomy" id="86304"/>
    <lineage>
        <taxon>Bacteria</taxon>
        <taxon>Pseudomonadati</taxon>
        <taxon>Pseudomonadota</taxon>
        <taxon>Gammaproteobacteria</taxon>
        <taxon>Cellvibrionales</taxon>
        <taxon>Cellvibrionaceae</taxon>
        <taxon>Saccharophagus</taxon>
    </lineage>
</organism>
<gene>
    <name evidence="1 3" type="primary">coq7</name>
    <name evidence="3" type="ORF">Q4521_11555</name>
</gene>
<evidence type="ECO:0000313" key="4">
    <source>
        <dbReference type="Proteomes" id="UP001169760"/>
    </source>
</evidence>
<dbReference type="PANTHER" id="PTHR11237:SF4">
    <property type="entry name" value="5-DEMETHOXYUBIQUINONE HYDROXYLASE, MITOCHONDRIAL"/>
    <property type="match status" value="1"/>
</dbReference>
<dbReference type="GO" id="GO:0006744">
    <property type="term" value="P:ubiquinone biosynthetic process"/>
    <property type="evidence" value="ECO:0007669"/>
    <property type="project" value="UniProtKB-UniRule"/>
</dbReference>
<name>A0AAW7X743_9GAMM</name>